<keyword evidence="3" id="KW-1185">Reference proteome</keyword>
<feature type="compositionally biased region" description="Basic and acidic residues" evidence="1">
    <location>
        <begin position="436"/>
        <end position="476"/>
    </location>
</feature>
<feature type="region of interest" description="Disordered" evidence="1">
    <location>
        <begin position="312"/>
        <end position="400"/>
    </location>
</feature>
<feature type="compositionally biased region" description="Basic and acidic residues" evidence="1">
    <location>
        <begin position="312"/>
        <end position="324"/>
    </location>
</feature>
<dbReference type="EMBL" id="JAPEUX010000001">
    <property type="protein sequence ID" value="KAJ4359954.1"/>
    <property type="molecule type" value="Genomic_DNA"/>
</dbReference>
<comment type="caution">
    <text evidence="2">The sequence shown here is derived from an EMBL/GenBank/DDBJ whole genome shotgun (WGS) entry which is preliminary data.</text>
</comment>
<protein>
    <submittedName>
        <fullName evidence="2">Uncharacterized protein</fullName>
    </submittedName>
</protein>
<evidence type="ECO:0000313" key="2">
    <source>
        <dbReference type="EMBL" id="KAJ4359954.1"/>
    </source>
</evidence>
<feature type="compositionally biased region" description="Basic and acidic residues" evidence="1">
    <location>
        <begin position="368"/>
        <end position="379"/>
    </location>
</feature>
<name>A0A9W8XXJ3_9PLEO</name>
<reference evidence="2" key="1">
    <citation type="submission" date="2022-10" db="EMBL/GenBank/DDBJ databases">
        <title>Tapping the CABI collections for fungal endophytes: first genome assemblies for Collariella, Neodidymelliopsis, Ascochyta clinopodiicola, Didymella pomorum, Didymosphaeria variabile, Neocosmospora piperis and Neocucurbitaria cava.</title>
        <authorList>
            <person name="Hill R."/>
        </authorList>
    </citation>
    <scope>NUCLEOTIDE SEQUENCE</scope>
    <source>
        <strain evidence="2">IMI 356815</strain>
    </source>
</reference>
<dbReference type="GeneID" id="80904043"/>
<evidence type="ECO:0000313" key="3">
    <source>
        <dbReference type="Proteomes" id="UP001140513"/>
    </source>
</evidence>
<dbReference type="Proteomes" id="UP001140513">
    <property type="component" value="Unassembled WGS sequence"/>
</dbReference>
<gene>
    <name evidence="2" type="ORF">N0V89_000513</name>
</gene>
<feature type="region of interest" description="Disordered" evidence="1">
    <location>
        <begin position="424"/>
        <end position="476"/>
    </location>
</feature>
<organism evidence="2 3">
    <name type="scientific">Didymosphaeria variabile</name>
    <dbReference type="NCBI Taxonomy" id="1932322"/>
    <lineage>
        <taxon>Eukaryota</taxon>
        <taxon>Fungi</taxon>
        <taxon>Dikarya</taxon>
        <taxon>Ascomycota</taxon>
        <taxon>Pezizomycotina</taxon>
        <taxon>Dothideomycetes</taxon>
        <taxon>Pleosporomycetidae</taxon>
        <taxon>Pleosporales</taxon>
        <taxon>Massarineae</taxon>
        <taxon>Didymosphaeriaceae</taxon>
        <taxon>Didymosphaeria</taxon>
    </lineage>
</organism>
<evidence type="ECO:0000256" key="1">
    <source>
        <dbReference type="SAM" id="MobiDB-lite"/>
    </source>
</evidence>
<feature type="compositionally biased region" description="Polar residues" evidence="1">
    <location>
        <begin position="327"/>
        <end position="341"/>
    </location>
</feature>
<feature type="compositionally biased region" description="Basic residues" evidence="1">
    <location>
        <begin position="380"/>
        <end position="392"/>
    </location>
</feature>
<proteinExistence type="predicted"/>
<dbReference type="RefSeq" id="XP_056076156.1">
    <property type="nucleotide sequence ID" value="XM_056209334.1"/>
</dbReference>
<accession>A0A9W8XXJ3</accession>
<dbReference type="OrthoDB" id="10466872at2759"/>
<dbReference type="AlphaFoldDB" id="A0A9W8XXJ3"/>
<sequence>MRSKQLLNELIELARQEATEQFQDVWHLSANTEEQEPGVHLQLDFRDHADRGGRYIGELRNATGLNRNNREGEYKFWDESNLKLFWRVDGMPTAARALLYTMRKKHEICETPDVWMGFVGSIDEELGPAKPCRLRLQSILGPLKFWDKLSEKYSGPDELLEGTEGELSASYCQPFWSFAIEVIRCAPHMLKAGYKTKRNGKSIKRCSWARLLVLLFLPREDLMQELVGAGLAPKNPPAGWHQQAREQMKEALMQQNGVKLRASIRNGWDDLCRELDKLYFDSDLYTDFPIPQPPLRSASEDEQVLERLQDENRDVEDTQGKEAEIPNANQVSSAESITPTTPHYPRYQHRPPAAVQGTKKRNLTTSESEYHDIANEEKSRQRKKQRALPRRPTRWDFSDDDDEVSQYHVLANYQLSRSLEQDFQDHATKGIGETSSNHDEKTASQKESQTKEAPVAEDHKSNETPKEKDIARPKET</sequence>